<dbReference type="PROSITE" id="PS50011">
    <property type="entry name" value="PROTEIN_KINASE_DOM"/>
    <property type="match status" value="1"/>
</dbReference>
<feature type="domain" description="Protein kinase" evidence="4">
    <location>
        <begin position="44"/>
        <end position="309"/>
    </location>
</feature>
<feature type="region of interest" description="Disordered" evidence="2">
    <location>
        <begin position="386"/>
        <end position="458"/>
    </location>
</feature>
<keyword evidence="1" id="KW-0547">Nucleotide-binding</keyword>
<dbReference type="InterPro" id="IPR011009">
    <property type="entry name" value="Kinase-like_dom_sf"/>
</dbReference>
<keyword evidence="1" id="KW-0067">ATP-binding</keyword>
<dbReference type="Pfam" id="PF00069">
    <property type="entry name" value="Pkinase"/>
    <property type="match status" value="1"/>
</dbReference>
<dbReference type="GO" id="GO:0005524">
    <property type="term" value="F:ATP binding"/>
    <property type="evidence" value="ECO:0007669"/>
    <property type="project" value="UniProtKB-UniRule"/>
</dbReference>
<dbReference type="InterPro" id="IPR017441">
    <property type="entry name" value="Protein_kinase_ATP_BS"/>
</dbReference>
<evidence type="ECO:0000259" key="4">
    <source>
        <dbReference type="PROSITE" id="PS50011"/>
    </source>
</evidence>
<dbReference type="SUPFAM" id="SSF56112">
    <property type="entry name" value="Protein kinase-like (PK-like)"/>
    <property type="match status" value="1"/>
</dbReference>
<accession>A0A8S1HNT7</accession>
<evidence type="ECO:0000313" key="6">
    <source>
        <dbReference type="Proteomes" id="UP000835052"/>
    </source>
</evidence>
<feature type="compositionally biased region" description="Basic and acidic residues" evidence="2">
    <location>
        <begin position="410"/>
        <end position="452"/>
    </location>
</feature>
<dbReference type="AlphaFoldDB" id="A0A8S1HNT7"/>
<name>A0A8S1HNT7_9PELO</name>
<feature type="binding site" evidence="1">
    <location>
        <position position="73"/>
    </location>
    <ligand>
        <name>ATP</name>
        <dbReference type="ChEBI" id="CHEBI:30616"/>
    </ligand>
</feature>
<dbReference type="InterPro" id="IPR050235">
    <property type="entry name" value="CK1_Ser-Thr_kinase"/>
</dbReference>
<dbReference type="GO" id="GO:0004672">
    <property type="term" value="F:protein kinase activity"/>
    <property type="evidence" value="ECO:0007669"/>
    <property type="project" value="InterPro"/>
</dbReference>
<evidence type="ECO:0000256" key="3">
    <source>
        <dbReference type="SAM" id="SignalP"/>
    </source>
</evidence>
<reference evidence="5" key="1">
    <citation type="submission" date="2020-10" db="EMBL/GenBank/DDBJ databases">
        <authorList>
            <person name="Kikuchi T."/>
        </authorList>
    </citation>
    <scope>NUCLEOTIDE SEQUENCE</scope>
    <source>
        <strain evidence="5">NKZ352</strain>
    </source>
</reference>
<proteinExistence type="predicted"/>
<keyword evidence="6" id="KW-1185">Reference proteome</keyword>
<feature type="chain" id="PRO_5035724286" description="Protein kinase domain-containing protein" evidence="3">
    <location>
        <begin position="20"/>
        <end position="458"/>
    </location>
</feature>
<gene>
    <name evidence="5" type="ORF">CAUJ_LOCUS12804</name>
</gene>
<evidence type="ECO:0000313" key="5">
    <source>
        <dbReference type="EMBL" id="CAD6196893.1"/>
    </source>
</evidence>
<dbReference type="OrthoDB" id="5979581at2759"/>
<evidence type="ECO:0000256" key="1">
    <source>
        <dbReference type="PROSITE-ProRule" id="PRU10141"/>
    </source>
</evidence>
<dbReference type="EMBL" id="CAJGYM010000081">
    <property type="protein sequence ID" value="CAD6196893.1"/>
    <property type="molecule type" value="Genomic_DNA"/>
</dbReference>
<comment type="caution">
    <text evidence="5">The sequence shown here is derived from an EMBL/GenBank/DDBJ whole genome shotgun (WGS) entry which is preliminary data.</text>
</comment>
<organism evidence="5 6">
    <name type="scientific">Caenorhabditis auriculariae</name>
    <dbReference type="NCBI Taxonomy" id="2777116"/>
    <lineage>
        <taxon>Eukaryota</taxon>
        <taxon>Metazoa</taxon>
        <taxon>Ecdysozoa</taxon>
        <taxon>Nematoda</taxon>
        <taxon>Chromadorea</taxon>
        <taxon>Rhabditida</taxon>
        <taxon>Rhabditina</taxon>
        <taxon>Rhabditomorpha</taxon>
        <taxon>Rhabditoidea</taxon>
        <taxon>Rhabditidae</taxon>
        <taxon>Peloderinae</taxon>
        <taxon>Caenorhabditis</taxon>
    </lineage>
</organism>
<dbReference type="InterPro" id="IPR000719">
    <property type="entry name" value="Prot_kinase_dom"/>
</dbReference>
<dbReference type="PANTHER" id="PTHR11909">
    <property type="entry name" value="CASEIN KINASE-RELATED"/>
    <property type="match status" value="1"/>
</dbReference>
<feature type="signal peptide" evidence="3">
    <location>
        <begin position="1"/>
        <end position="19"/>
    </location>
</feature>
<protein>
    <recommendedName>
        <fullName evidence="4">Protein kinase domain-containing protein</fullName>
    </recommendedName>
</protein>
<evidence type="ECO:0000256" key="2">
    <source>
        <dbReference type="SAM" id="MobiDB-lite"/>
    </source>
</evidence>
<keyword evidence="3" id="KW-0732">Signal</keyword>
<dbReference type="Proteomes" id="UP000835052">
    <property type="component" value="Unassembled WGS sequence"/>
</dbReference>
<dbReference type="PROSITE" id="PS00107">
    <property type="entry name" value="PROTEIN_KINASE_ATP"/>
    <property type="match status" value="1"/>
</dbReference>
<dbReference type="Gene3D" id="1.10.510.10">
    <property type="entry name" value="Transferase(Phosphotransferase) domain 1"/>
    <property type="match status" value="1"/>
</dbReference>
<sequence length="458" mass="53238">MAWNEIQVLIFLLQPLPMGDDSDGVDNVLEDVCLAPDELVKDVWATVRLLGRGNFGKVYHMCNIKDGREAALKMENVASPDKCLKIESEVMKKMKNHKGVVQIYDEGARLNYKFILMTLCGWDLTRISEELRNKFSDSTIIRLAIRTLIALKRLHEIGYIHRDLKPCNFALHCDAESFQIYLLDFGMTRQYAFKDSEKKWQIRQRRSVCRFRGTLRYCSINMHKRIELGRGDDLWSWLYMMLELRCPLPWRNSSHPEKVEVLKTMLINNVISKDPVNKVFQPVLTHLQSLTYPDRPNYKMIYELLYAKMTESGIRLTDPMDYGMLQPTTIPELISVQEKYNIPSREKSRMRQTEEEEAEALKLEFEPSSGDVPGGINLEKKFVGDHRHENNNNNMNISMKSPNVVLKTPEALKDSASKRKNKEKEKDSASKRKNKEKEKDSASKRKNKDFGSKRSVKH</sequence>
<dbReference type="SMART" id="SM00220">
    <property type="entry name" value="S_TKc"/>
    <property type="match status" value="1"/>
</dbReference>